<evidence type="ECO:0000313" key="1">
    <source>
        <dbReference type="EMBL" id="QIB75735.1"/>
    </source>
</evidence>
<organism evidence="1 2">
    <name type="scientific">Halogeometricum borinquense</name>
    <dbReference type="NCBI Taxonomy" id="60847"/>
    <lineage>
        <taxon>Archaea</taxon>
        <taxon>Methanobacteriati</taxon>
        <taxon>Methanobacteriota</taxon>
        <taxon>Stenosarchaea group</taxon>
        <taxon>Halobacteria</taxon>
        <taxon>Halobacteriales</taxon>
        <taxon>Haloferacaceae</taxon>
        <taxon>Halogeometricum</taxon>
    </lineage>
</organism>
<gene>
    <name evidence="1" type="ORF">G3I44_16475</name>
</gene>
<dbReference type="Proteomes" id="UP000465846">
    <property type="component" value="Chromosome"/>
</dbReference>
<dbReference type="AlphaFoldDB" id="A0A6C0UJW5"/>
<accession>A0A6C0UJW5</accession>
<evidence type="ECO:0008006" key="3">
    <source>
        <dbReference type="Google" id="ProtNLM"/>
    </source>
</evidence>
<sequence>MSLRSFLNNALGFGGSSPQYTPGEVTWSVAYDVDDYDGPGWYLTAKGPEVHETDGPFRSKGAAIDAARERGSEGDELTIWDKDALEPDVQELG</sequence>
<evidence type="ECO:0000313" key="2">
    <source>
        <dbReference type="Proteomes" id="UP000465846"/>
    </source>
</evidence>
<proteinExistence type="predicted"/>
<dbReference type="GeneID" id="44081030"/>
<dbReference type="EMBL" id="CP048739">
    <property type="protein sequence ID" value="QIB75735.1"/>
    <property type="molecule type" value="Genomic_DNA"/>
</dbReference>
<name>A0A6C0UJW5_9EURY</name>
<reference evidence="1 2" key="1">
    <citation type="submission" date="2020-02" db="EMBL/GenBank/DDBJ databases">
        <title>Whole genome sequence of Halogeometricum borinquense strain wsp4.</title>
        <authorList>
            <person name="Verma D.K."/>
            <person name="Gopal K."/>
            <person name="Prasad E.S."/>
        </authorList>
    </citation>
    <scope>NUCLEOTIDE SEQUENCE [LARGE SCALE GENOMIC DNA]</scope>
    <source>
        <strain evidence="2">wsp4</strain>
    </source>
</reference>
<dbReference type="RefSeq" id="WP_163487478.1">
    <property type="nucleotide sequence ID" value="NZ_CP048739.1"/>
</dbReference>
<protein>
    <recommendedName>
        <fullName evidence="3">DUF2188 domain-containing protein</fullName>
    </recommendedName>
</protein>